<dbReference type="InterPro" id="IPR025420">
    <property type="entry name" value="DUF4143"/>
</dbReference>
<organism evidence="3 4">
    <name type="scientific">Parafannyhessea umbonata</name>
    <dbReference type="NCBI Taxonomy" id="604330"/>
    <lineage>
        <taxon>Bacteria</taxon>
        <taxon>Bacillati</taxon>
        <taxon>Actinomycetota</taxon>
        <taxon>Coriobacteriia</taxon>
        <taxon>Coriobacteriales</taxon>
        <taxon>Atopobiaceae</taxon>
        <taxon>Parafannyhessea</taxon>
    </lineage>
</organism>
<proteinExistence type="predicted"/>
<protein>
    <submittedName>
        <fullName evidence="3">Uncharacterized protein</fullName>
    </submittedName>
</protein>
<reference evidence="4" key="1">
    <citation type="submission" date="2016-10" db="EMBL/GenBank/DDBJ databases">
        <authorList>
            <person name="Varghese N."/>
            <person name="Submissions S."/>
        </authorList>
    </citation>
    <scope>NUCLEOTIDE SEQUENCE [LARGE SCALE GENOMIC DNA]</scope>
    <source>
        <strain evidence="4">DSM 22619</strain>
    </source>
</reference>
<dbReference type="EMBL" id="FMZL01000001">
    <property type="protein sequence ID" value="SDB98740.1"/>
    <property type="molecule type" value="Genomic_DNA"/>
</dbReference>
<accession>A0A1G6HX24</accession>
<dbReference type="PANTHER" id="PTHR33295:SF20">
    <property type="entry name" value="ATPASE"/>
    <property type="match status" value="1"/>
</dbReference>
<dbReference type="AlphaFoldDB" id="A0A1G6HX24"/>
<dbReference type="InterPro" id="IPR041682">
    <property type="entry name" value="AAA_14"/>
</dbReference>
<feature type="domain" description="DUF4143" evidence="2">
    <location>
        <begin position="206"/>
        <end position="356"/>
    </location>
</feature>
<evidence type="ECO:0000259" key="1">
    <source>
        <dbReference type="Pfam" id="PF13173"/>
    </source>
</evidence>
<evidence type="ECO:0000313" key="3">
    <source>
        <dbReference type="EMBL" id="SDB98740.1"/>
    </source>
</evidence>
<dbReference type="RefSeq" id="WP_090844564.1">
    <property type="nucleotide sequence ID" value="NZ_FMZL01000001.1"/>
</dbReference>
<dbReference type="Proteomes" id="UP000198528">
    <property type="component" value="Unassembled WGS sequence"/>
</dbReference>
<dbReference type="SUPFAM" id="SSF52540">
    <property type="entry name" value="P-loop containing nucleoside triphosphate hydrolases"/>
    <property type="match status" value="1"/>
</dbReference>
<feature type="domain" description="AAA" evidence="1">
    <location>
        <begin position="24"/>
        <end position="155"/>
    </location>
</feature>
<dbReference type="PANTHER" id="PTHR33295">
    <property type="entry name" value="ATPASE"/>
    <property type="match status" value="1"/>
</dbReference>
<dbReference type="Pfam" id="PF13173">
    <property type="entry name" value="AAA_14"/>
    <property type="match status" value="1"/>
</dbReference>
<evidence type="ECO:0000259" key="2">
    <source>
        <dbReference type="Pfam" id="PF13635"/>
    </source>
</evidence>
<dbReference type="InterPro" id="IPR027417">
    <property type="entry name" value="P-loop_NTPase"/>
</dbReference>
<sequence>MAKRYRRERYLKKIRPFVDDTGLIKVVTGIRRCGKSCLMETVAEELRERGVAEDHIVYLDLEKRGFRSVRTPDQLEAVIESALPEDADSITYLFIDEVQRVEGYEEVVNAYRADGSFSVFITGSNSYLLSGELMTNLTGRYVEVELFTLSFEEYLGMREFLGKPPEPVAQSFRSWLRFGGFPKAVEYDDEAAKARYIQDVVEQIIQKDIRSRRRIRNRNTFERVMTYVINNFGAPTNLTGIADYLRNAQGLAIKRETLASYIDLLVAAKVLYRCPRFDLKSRRSLQGGEKYYLADAGIYYARNVDATLNYGPLLENVTYTYMRSLDYDVSVGTVGKLELDFIARRPGDSYAYVQVSMSVADPAVEEREYRPFRSVRDSWPCYLLTLDPLPEGRDGVRHINLMEMMARGDDLG</sequence>
<gene>
    <name evidence="3" type="ORF">SAMN04487824_101203</name>
</gene>
<name>A0A1G6HX24_9ACTN</name>
<dbReference type="Pfam" id="PF13635">
    <property type="entry name" value="DUF4143"/>
    <property type="match status" value="1"/>
</dbReference>
<keyword evidence="4" id="KW-1185">Reference proteome</keyword>
<evidence type="ECO:0000313" key="4">
    <source>
        <dbReference type="Proteomes" id="UP000198528"/>
    </source>
</evidence>